<evidence type="ECO:0000256" key="1">
    <source>
        <dbReference type="SAM" id="MobiDB-lite"/>
    </source>
</evidence>
<organism evidence="2 3">
    <name type="scientific">Caerostris extrusa</name>
    <name type="common">Bark spider</name>
    <name type="synonym">Caerostris bankana</name>
    <dbReference type="NCBI Taxonomy" id="172846"/>
    <lineage>
        <taxon>Eukaryota</taxon>
        <taxon>Metazoa</taxon>
        <taxon>Ecdysozoa</taxon>
        <taxon>Arthropoda</taxon>
        <taxon>Chelicerata</taxon>
        <taxon>Arachnida</taxon>
        <taxon>Araneae</taxon>
        <taxon>Araneomorphae</taxon>
        <taxon>Entelegynae</taxon>
        <taxon>Araneoidea</taxon>
        <taxon>Araneidae</taxon>
        <taxon>Caerostris</taxon>
    </lineage>
</organism>
<dbReference type="Proteomes" id="UP001054945">
    <property type="component" value="Unassembled WGS sequence"/>
</dbReference>
<feature type="region of interest" description="Disordered" evidence="1">
    <location>
        <begin position="89"/>
        <end position="127"/>
    </location>
</feature>
<dbReference type="EMBL" id="BPLR01021371">
    <property type="protein sequence ID" value="GIX88923.1"/>
    <property type="molecule type" value="Genomic_DNA"/>
</dbReference>
<evidence type="ECO:0000313" key="3">
    <source>
        <dbReference type="Proteomes" id="UP001054945"/>
    </source>
</evidence>
<evidence type="ECO:0000313" key="2">
    <source>
        <dbReference type="EMBL" id="GIX88923.1"/>
    </source>
</evidence>
<sequence length="127" mass="14812">MAEKQQARDRRKAANSFKRSGMEQELMERDLSMNTEISSTLRLHQCCSYWGHLWLEMQMPLKCKTSSAQFSRELVDSSAQMLQQLAKLRKTRNSIQDSEDEEVDESDNSEEVTEDSEEAEKNQTKMK</sequence>
<comment type="caution">
    <text evidence="2">The sequence shown here is derived from an EMBL/GenBank/DDBJ whole genome shotgun (WGS) entry which is preliminary data.</text>
</comment>
<accession>A0AAV4NYT0</accession>
<dbReference type="AlphaFoldDB" id="A0AAV4NYT0"/>
<gene>
    <name evidence="2" type="ORF">CEXT_593481</name>
</gene>
<feature type="compositionally biased region" description="Acidic residues" evidence="1">
    <location>
        <begin position="97"/>
        <end position="118"/>
    </location>
</feature>
<feature type="region of interest" description="Disordered" evidence="1">
    <location>
        <begin position="1"/>
        <end position="26"/>
    </location>
</feature>
<protein>
    <submittedName>
        <fullName evidence="2">Uncharacterized protein</fullName>
    </submittedName>
</protein>
<proteinExistence type="predicted"/>
<reference evidence="2 3" key="1">
    <citation type="submission" date="2021-06" db="EMBL/GenBank/DDBJ databases">
        <title>Caerostris extrusa draft genome.</title>
        <authorList>
            <person name="Kono N."/>
            <person name="Arakawa K."/>
        </authorList>
    </citation>
    <scope>NUCLEOTIDE SEQUENCE [LARGE SCALE GENOMIC DNA]</scope>
</reference>
<keyword evidence="3" id="KW-1185">Reference proteome</keyword>
<name>A0AAV4NYT0_CAEEX</name>